<keyword evidence="5" id="KW-0496">Mitochondrion</keyword>
<evidence type="ECO:0000256" key="6">
    <source>
        <dbReference type="ARBA" id="ARBA00023274"/>
    </source>
</evidence>
<dbReference type="GO" id="GO:1990904">
    <property type="term" value="C:ribonucleoprotein complex"/>
    <property type="evidence" value="ECO:0007669"/>
    <property type="project" value="UniProtKB-KW"/>
</dbReference>
<dbReference type="OMA" id="PYHNREE"/>
<comment type="similarity">
    <text evidence="2">Belongs to the bacterial ribosomal protein bL35 family.</text>
</comment>
<dbReference type="PANTHER" id="PTHR15909">
    <property type="entry name" value="39S RIBOSOMAL PROTEIN L35, MITOCHONDRIAL"/>
    <property type="match status" value="1"/>
</dbReference>
<dbReference type="STRING" id="610380.E2BP42"/>
<accession>E2BP42</accession>
<keyword evidence="10" id="KW-1185">Reference proteome</keyword>
<keyword evidence="4 9" id="KW-0689">Ribosomal protein</keyword>
<evidence type="ECO:0000256" key="4">
    <source>
        <dbReference type="ARBA" id="ARBA00022980"/>
    </source>
</evidence>
<dbReference type="InParanoid" id="E2BP42"/>
<dbReference type="Proteomes" id="UP000008237">
    <property type="component" value="Unassembled WGS sequence"/>
</dbReference>
<dbReference type="GO" id="GO:0005840">
    <property type="term" value="C:ribosome"/>
    <property type="evidence" value="ECO:0007669"/>
    <property type="project" value="UniProtKB-KW"/>
</dbReference>
<dbReference type="PANTHER" id="PTHR15909:SF0">
    <property type="entry name" value="LARGE RIBOSOMAL SUBUNIT PROTEIN BL35M"/>
    <property type="match status" value="1"/>
</dbReference>
<comment type="subcellular location">
    <subcellularLocation>
        <location evidence="1">Mitochondrion</location>
    </subcellularLocation>
</comment>
<organism evidence="10">
    <name type="scientific">Harpegnathos saltator</name>
    <name type="common">Jerdon's jumping ant</name>
    <dbReference type="NCBI Taxonomy" id="610380"/>
    <lineage>
        <taxon>Eukaryota</taxon>
        <taxon>Metazoa</taxon>
        <taxon>Ecdysozoa</taxon>
        <taxon>Arthropoda</taxon>
        <taxon>Hexapoda</taxon>
        <taxon>Insecta</taxon>
        <taxon>Pterygota</taxon>
        <taxon>Neoptera</taxon>
        <taxon>Endopterygota</taxon>
        <taxon>Hymenoptera</taxon>
        <taxon>Apocrita</taxon>
        <taxon>Aculeata</taxon>
        <taxon>Formicoidea</taxon>
        <taxon>Formicidae</taxon>
        <taxon>Ponerinae</taxon>
        <taxon>Ponerini</taxon>
        <taxon>Harpegnathos</taxon>
    </lineage>
</organism>
<dbReference type="InterPro" id="IPR037229">
    <property type="entry name" value="Ribosomal_bL35_sf"/>
</dbReference>
<evidence type="ECO:0000256" key="8">
    <source>
        <dbReference type="ARBA" id="ARBA00035418"/>
    </source>
</evidence>
<evidence type="ECO:0000313" key="9">
    <source>
        <dbReference type="EMBL" id="EFN82539.1"/>
    </source>
</evidence>
<dbReference type="AlphaFoldDB" id="E2BP42"/>
<dbReference type="InterPro" id="IPR019338">
    <property type="entry name" value="Ribosomal_bL35m"/>
</dbReference>
<evidence type="ECO:0000256" key="7">
    <source>
        <dbReference type="ARBA" id="ARBA00035273"/>
    </source>
</evidence>
<dbReference type="GO" id="GO:0003735">
    <property type="term" value="F:structural constituent of ribosome"/>
    <property type="evidence" value="ECO:0007669"/>
    <property type="project" value="InterPro"/>
</dbReference>
<dbReference type="OrthoDB" id="5847109at2759"/>
<reference evidence="9 10" key="1">
    <citation type="journal article" date="2010" name="Science">
        <title>Genomic comparison of the ants Camponotus floridanus and Harpegnathos saltator.</title>
        <authorList>
            <person name="Bonasio R."/>
            <person name="Zhang G."/>
            <person name="Ye C."/>
            <person name="Mutti N.S."/>
            <person name="Fang X."/>
            <person name="Qin N."/>
            <person name="Donahue G."/>
            <person name="Yang P."/>
            <person name="Li Q."/>
            <person name="Li C."/>
            <person name="Zhang P."/>
            <person name="Huang Z."/>
            <person name="Berger S.L."/>
            <person name="Reinberg D."/>
            <person name="Wang J."/>
            <person name="Liebig J."/>
        </authorList>
    </citation>
    <scope>NUCLEOTIDE SEQUENCE [LARGE SCALE GENOMIC DNA]</scope>
    <source>
        <strain evidence="9 10">R22 G/1</strain>
    </source>
</reference>
<proteinExistence type="inferred from homology"/>
<dbReference type="SUPFAM" id="SSF143034">
    <property type="entry name" value="L35p-like"/>
    <property type="match status" value="1"/>
</dbReference>
<evidence type="ECO:0000313" key="10">
    <source>
        <dbReference type="Proteomes" id="UP000008237"/>
    </source>
</evidence>
<keyword evidence="3" id="KW-0809">Transit peptide</keyword>
<gene>
    <name evidence="9" type="ORF">EAI_16876</name>
</gene>
<dbReference type="EMBL" id="GL449529">
    <property type="protein sequence ID" value="EFN82539.1"/>
    <property type="molecule type" value="Genomic_DNA"/>
</dbReference>
<evidence type="ECO:0000256" key="1">
    <source>
        <dbReference type="ARBA" id="ARBA00004173"/>
    </source>
</evidence>
<dbReference type="KEGG" id="hst:105185042"/>
<evidence type="ECO:0000256" key="3">
    <source>
        <dbReference type="ARBA" id="ARBA00022946"/>
    </source>
</evidence>
<keyword evidence="6" id="KW-0687">Ribonucleoprotein</keyword>
<dbReference type="Gene3D" id="4.10.410.60">
    <property type="match status" value="1"/>
</dbReference>
<name>E2BP42_HARSA</name>
<dbReference type="InterPro" id="IPR021137">
    <property type="entry name" value="Ribosomal_bL35-like"/>
</dbReference>
<dbReference type="GO" id="GO:0006412">
    <property type="term" value="P:translation"/>
    <property type="evidence" value="ECO:0007669"/>
    <property type="project" value="InterPro"/>
</dbReference>
<sequence>MLRVVSAALRGAARAANTNMTNSIANFTYNSITNYTQYRGFGALSTIIQKWATVGPVQHKTLLNHVTKNCPPMPVQPVNIPVRTVIKFSLTKGKRKTVKAVIKRFYRLNWGIWIRTKSGRHKHLWRKSAARKKRLREHVFVNATQSSLLDKMVTKYWRRPRFYVDDPYNPYHNREEFFITRKKPLP</sequence>
<dbReference type="FunCoup" id="E2BP42">
    <property type="interactions" value="916"/>
</dbReference>
<dbReference type="GO" id="GO:0005739">
    <property type="term" value="C:mitochondrion"/>
    <property type="evidence" value="ECO:0007669"/>
    <property type="project" value="UniProtKB-SubCell"/>
</dbReference>
<protein>
    <recommendedName>
        <fullName evidence="7">Large ribosomal subunit protein bL35m</fullName>
    </recommendedName>
    <alternativeName>
        <fullName evidence="8">39S ribosomal protein L35, mitochondrial</fullName>
    </alternativeName>
</protein>
<evidence type="ECO:0000256" key="5">
    <source>
        <dbReference type="ARBA" id="ARBA00023128"/>
    </source>
</evidence>
<dbReference type="PhylomeDB" id="E2BP42"/>
<dbReference type="Pfam" id="PF01632">
    <property type="entry name" value="Ribosomal_L35p"/>
    <property type="match status" value="1"/>
</dbReference>
<evidence type="ECO:0000256" key="2">
    <source>
        <dbReference type="ARBA" id="ARBA00006598"/>
    </source>
</evidence>